<dbReference type="Proteomes" id="UP001162060">
    <property type="component" value="Unassembled WGS sequence"/>
</dbReference>
<evidence type="ECO:0000313" key="3">
    <source>
        <dbReference type="Proteomes" id="UP001162060"/>
    </source>
</evidence>
<organism evidence="2 3">
    <name type="scientific">Peronospora matthiolae</name>
    <dbReference type="NCBI Taxonomy" id="2874970"/>
    <lineage>
        <taxon>Eukaryota</taxon>
        <taxon>Sar</taxon>
        <taxon>Stramenopiles</taxon>
        <taxon>Oomycota</taxon>
        <taxon>Peronosporomycetes</taxon>
        <taxon>Peronosporales</taxon>
        <taxon>Peronosporaceae</taxon>
        <taxon>Peronospora</taxon>
    </lineage>
</organism>
<feature type="compositionally biased region" description="Basic and acidic residues" evidence="1">
    <location>
        <begin position="125"/>
        <end position="140"/>
    </location>
</feature>
<reference evidence="2" key="1">
    <citation type="submission" date="2024-01" db="EMBL/GenBank/DDBJ databases">
        <authorList>
            <person name="Webb A."/>
        </authorList>
    </citation>
    <scope>NUCLEOTIDE SEQUENCE</scope>
    <source>
        <strain evidence="2">Pm1</strain>
    </source>
</reference>
<feature type="compositionally biased region" description="Basic residues" evidence="1">
    <location>
        <begin position="182"/>
        <end position="191"/>
    </location>
</feature>
<sequence>MPTRANAGRRSPQEVFTKNPLGKRGTEEVIVGKNDKKLEYKVLIPSKQVVVTTTHVNNIKTLTAESNKKLRRVPESKEGDELKAFVRERQRERGRVEPSRGDAKTPRVSDTSASTSTRPTSKMQSESKRLKELDRNDVGDLAKTAQRRKVQSTVQDNRAVRTDKTQDDASNDESEVEVLPRKSARARKTSVKQREDDDANASVPSNAPKQRAHTTIAASMLVPLATTTLVAGDENVALPDQRRIERRSNRLMRTCGKWLGNAKEEGRQQGHRALQGWHSAGGDDQVLSHDYNLTLLAVLDITSRKVKLEVSRMWGVPARHYDVPSAYLKAYNEDGVEIYLRVPRGMQLTSEELACVGAQNSGDVCLRLIKSHYGLKQAGRYSESKNVRTCVDDFLAAATSEKLLDDFGIAKKSLELKCLGSAKHFLGMRISYTANAKYAIDQEQTIVELLHDHGMESSNAVRAPIADESSLQSESTSAQLLPPAGSCSAERPTVQWFQSLGDTRQIHAPTENDLKIERQILRYLSGIASLKLTMEGDVTMSNMRVKTGGTLTKNGVRVSCCTDSDYAADIATRKSISGAIVFVGGMPVAWQVKQQSAVALSTAEDEFVAAAVGVKDLLGVRTLLEEVGVQIELPMKALVNK</sequence>
<feature type="compositionally biased region" description="Polar residues" evidence="1">
    <location>
        <begin position="108"/>
        <end position="124"/>
    </location>
</feature>
<comment type="caution">
    <text evidence="2">The sequence shown here is derived from an EMBL/GenBank/DDBJ whole genome shotgun (WGS) entry which is preliminary data.</text>
</comment>
<feature type="compositionally biased region" description="Basic and acidic residues" evidence="1">
    <location>
        <begin position="69"/>
        <end position="107"/>
    </location>
</feature>
<name>A0AAV1U6M1_9STRA</name>
<dbReference type="PANTHER" id="PTHR11439">
    <property type="entry name" value="GAG-POL-RELATED RETROTRANSPOSON"/>
    <property type="match status" value="1"/>
</dbReference>
<evidence type="ECO:0000313" key="2">
    <source>
        <dbReference type="EMBL" id="CAK7930271.1"/>
    </source>
</evidence>
<evidence type="ECO:0008006" key="4">
    <source>
        <dbReference type="Google" id="ProtNLM"/>
    </source>
</evidence>
<feature type="region of interest" description="Disordered" evidence="1">
    <location>
        <begin position="465"/>
        <end position="486"/>
    </location>
</feature>
<feature type="region of interest" description="Disordered" evidence="1">
    <location>
        <begin position="69"/>
        <end position="212"/>
    </location>
</feature>
<proteinExistence type="predicted"/>
<dbReference type="AlphaFoldDB" id="A0AAV1U6M1"/>
<dbReference type="PANTHER" id="PTHR11439:SF467">
    <property type="entry name" value="INTEGRASE CATALYTIC DOMAIN-CONTAINING PROTEIN"/>
    <property type="match status" value="1"/>
</dbReference>
<protein>
    <recommendedName>
        <fullName evidence="4">Reverse transcriptase Ty1/copia-type domain-containing protein</fullName>
    </recommendedName>
</protein>
<gene>
    <name evidence="2" type="ORF">PM001_LOCUS15421</name>
</gene>
<dbReference type="EMBL" id="CAKLBY020000165">
    <property type="protein sequence ID" value="CAK7930271.1"/>
    <property type="molecule type" value="Genomic_DNA"/>
</dbReference>
<dbReference type="CDD" id="cd09272">
    <property type="entry name" value="RNase_HI_RT_Ty1"/>
    <property type="match status" value="1"/>
</dbReference>
<feature type="compositionally biased region" description="Polar residues" evidence="1">
    <location>
        <begin position="469"/>
        <end position="479"/>
    </location>
</feature>
<feature type="compositionally biased region" description="Basic and acidic residues" evidence="1">
    <location>
        <begin position="158"/>
        <end position="167"/>
    </location>
</feature>
<evidence type="ECO:0000256" key="1">
    <source>
        <dbReference type="SAM" id="MobiDB-lite"/>
    </source>
</evidence>
<feature type="region of interest" description="Disordered" evidence="1">
    <location>
        <begin position="1"/>
        <end position="22"/>
    </location>
</feature>
<accession>A0AAV1U6M1</accession>